<gene>
    <name evidence="2" type="ORF">Pla52n_52540</name>
</gene>
<proteinExistence type="predicted"/>
<name>A0A5C6A806_9BACT</name>
<feature type="region of interest" description="Disordered" evidence="1">
    <location>
        <begin position="54"/>
        <end position="95"/>
    </location>
</feature>
<comment type="caution">
    <text evidence="2">The sequence shown here is derived from an EMBL/GenBank/DDBJ whole genome shotgun (WGS) entry which is preliminary data.</text>
</comment>
<reference evidence="2 3" key="1">
    <citation type="submission" date="2019-02" db="EMBL/GenBank/DDBJ databases">
        <title>Deep-cultivation of Planctomycetes and their phenomic and genomic characterization uncovers novel biology.</title>
        <authorList>
            <person name="Wiegand S."/>
            <person name="Jogler M."/>
            <person name="Boedeker C."/>
            <person name="Pinto D."/>
            <person name="Vollmers J."/>
            <person name="Rivas-Marin E."/>
            <person name="Kohn T."/>
            <person name="Peeters S.H."/>
            <person name="Heuer A."/>
            <person name="Rast P."/>
            <person name="Oberbeckmann S."/>
            <person name="Bunk B."/>
            <person name="Jeske O."/>
            <person name="Meyerdierks A."/>
            <person name="Storesund J.E."/>
            <person name="Kallscheuer N."/>
            <person name="Luecker S."/>
            <person name="Lage O.M."/>
            <person name="Pohl T."/>
            <person name="Merkel B.J."/>
            <person name="Hornburger P."/>
            <person name="Mueller R.-W."/>
            <person name="Bruemmer F."/>
            <person name="Labrenz M."/>
            <person name="Spormann A.M."/>
            <person name="Op Den Camp H."/>
            <person name="Overmann J."/>
            <person name="Amann R."/>
            <person name="Jetten M.S.M."/>
            <person name="Mascher T."/>
            <person name="Medema M.H."/>
            <person name="Devos D.P."/>
            <person name="Kaster A.-K."/>
            <person name="Ovreas L."/>
            <person name="Rohde M."/>
            <person name="Galperin M.Y."/>
            <person name="Jogler C."/>
        </authorList>
    </citation>
    <scope>NUCLEOTIDE SEQUENCE [LARGE SCALE GENOMIC DNA]</scope>
    <source>
        <strain evidence="2 3">Pla52n</strain>
    </source>
</reference>
<sequence length="166" mass="18233">MQEMQPIQPNAQTLPSGLVPAVQQLAATERCNQSNPTPKRFRPGLPRRCNNWQLPNAATNPTQRPNASVRARPGGATTGSYRTRQPIQPSAQTLPSGLAPAVQQLAATERLQSIAIRYPFILGSPSRACPGGINDSRSRVSMEPIRRFHHTLDIVVHAWGETRLRC</sequence>
<dbReference type="AlphaFoldDB" id="A0A5C6A806"/>
<evidence type="ECO:0000256" key="1">
    <source>
        <dbReference type="SAM" id="MobiDB-lite"/>
    </source>
</evidence>
<feature type="compositionally biased region" description="Polar residues" evidence="1">
    <location>
        <begin position="54"/>
        <end position="66"/>
    </location>
</feature>
<evidence type="ECO:0000313" key="3">
    <source>
        <dbReference type="Proteomes" id="UP000320176"/>
    </source>
</evidence>
<accession>A0A5C6A806</accession>
<organism evidence="2 3">
    <name type="scientific">Stieleria varia</name>
    <dbReference type="NCBI Taxonomy" id="2528005"/>
    <lineage>
        <taxon>Bacteria</taxon>
        <taxon>Pseudomonadati</taxon>
        <taxon>Planctomycetota</taxon>
        <taxon>Planctomycetia</taxon>
        <taxon>Pirellulales</taxon>
        <taxon>Pirellulaceae</taxon>
        <taxon>Stieleria</taxon>
    </lineage>
</organism>
<keyword evidence="3" id="KW-1185">Reference proteome</keyword>
<protein>
    <submittedName>
        <fullName evidence="2">Uncharacterized protein</fullName>
    </submittedName>
</protein>
<feature type="compositionally biased region" description="Polar residues" evidence="1">
    <location>
        <begin position="78"/>
        <end position="95"/>
    </location>
</feature>
<dbReference type="EMBL" id="SJPN01000007">
    <property type="protein sequence ID" value="TWT94433.1"/>
    <property type="molecule type" value="Genomic_DNA"/>
</dbReference>
<evidence type="ECO:0000313" key="2">
    <source>
        <dbReference type="EMBL" id="TWT94433.1"/>
    </source>
</evidence>
<dbReference type="Proteomes" id="UP000320176">
    <property type="component" value="Unassembled WGS sequence"/>
</dbReference>